<dbReference type="Proteomes" id="UP001229952">
    <property type="component" value="Chromosome"/>
</dbReference>
<evidence type="ECO:0000313" key="3">
    <source>
        <dbReference type="Proteomes" id="UP001229952"/>
    </source>
</evidence>
<feature type="compositionally biased region" description="Basic and acidic residues" evidence="1">
    <location>
        <begin position="45"/>
        <end position="57"/>
    </location>
</feature>
<organism evidence="2 3">
    <name type="scientific">Streptomyces laculatispora</name>
    <dbReference type="NCBI Taxonomy" id="887464"/>
    <lineage>
        <taxon>Bacteria</taxon>
        <taxon>Bacillati</taxon>
        <taxon>Actinomycetota</taxon>
        <taxon>Actinomycetes</taxon>
        <taxon>Kitasatosporales</taxon>
        <taxon>Streptomycetaceae</taxon>
        <taxon>Streptomyces</taxon>
    </lineage>
</organism>
<gene>
    <name evidence="2" type="ORF">P8A22_15295</name>
</gene>
<dbReference type="RefSeq" id="WP_164494381.1">
    <property type="nucleotide sequence ID" value="NZ_CP120992.1"/>
</dbReference>
<evidence type="ECO:0000313" key="2">
    <source>
        <dbReference type="EMBL" id="WLQ41231.1"/>
    </source>
</evidence>
<dbReference type="EMBL" id="CP120992">
    <property type="protein sequence ID" value="WLQ41231.1"/>
    <property type="molecule type" value="Genomic_DNA"/>
</dbReference>
<feature type="region of interest" description="Disordered" evidence="1">
    <location>
        <begin position="24"/>
        <end position="57"/>
    </location>
</feature>
<sequence length="57" mass="5905">MPTSEREVQPPRAVSMQDLLAAGAAADAVSTPPCGVRPRTPAEPAPREDAVPDSEHA</sequence>
<evidence type="ECO:0000256" key="1">
    <source>
        <dbReference type="SAM" id="MobiDB-lite"/>
    </source>
</evidence>
<reference evidence="2 3" key="1">
    <citation type="submission" date="2023-03" db="EMBL/GenBank/DDBJ databases">
        <title>Isolation and description of six Streptomyces strains from soil environments, able to metabolize different microbial glucans.</title>
        <authorList>
            <person name="Widen T."/>
            <person name="Larsbrink J."/>
        </authorList>
    </citation>
    <scope>NUCLEOTIDE SEQUENCE [LARGE SCALE GENOMIC DNA]</scope>
    <source>
        <strain evidence="2 3">Mut2</strain>
    </source>
</reference>
<protein>
    <submittedName>
        <fullName evidence="2">Uncharacterized protein</fullName>
    </submittedName>
</protein>
<accession>A0ABY9I3X9</accession>
<proteinExistence type="predicted"/>
<keyword evidence="3" id="KW-1185">Reference proteome</keyword>
<name>A0ABY9I3X9_9ACTN</name>